<dbReference type="SUPFAM" id="SSF48300">
    <property type="entry name" value="Ribosomal protein L7/12, oligomerisation (N-terminal) domain"/>
    <property type="match status" value="1"/>
</dbReference>
<dbReference type="InterPro" id="IPR000206">
    <property type="entry name" value="Ribosomal_bL12"/>
</dbReference>
<dbReference type="Gene3D" id="3.30.1390.10">
    <property type="match status" value="1"/>
</dbReference>
<feature type="domain" description="Large ribosomal subunit protein bL12 C-terminal" evidence="5">
    <location>
        <begin position="57"/>
        <end position="123"/>
    </location>
</feature>
<dbReference type="InterPro" id="IPR014719">
    <property type="entry name" value="Ribosomal_bL12_C/ClpS-like"/>
</dbReference>
<dbReference type="NCBIfam" id="TIGR00855">
    <property type="entry name" value="L12"/>
    <property type="match status" value="1"/>
</dbReference>
<dbReference type="CDD" id="cd00387">
    <property type="entry name" value="Ribosomal_L7_L12"/>
    <property type="match status" value="1"/>
</dbReference>
<dbReference type="InterPro" id="IPR008932">
    <property type="entry name" value="Ribosomal_bL12_oligo"/>
</dbReference>
<dbReference type="HAMAP" id="MF_00368">
    <property type="entry name" value="Ribosomal_bL12"/>
    <property type="match status" value="1"/>
</dbReference>
<dbReference type="Pfam" id="PF16320">
    <property type="entry name" value="Ribosomal_L12_N"/>
    <property type="match status" value="1"/>
</dbReference>
<evidence type="ECO:0000259" key="6">
    <source>
        <dbReference type="Pfam" id="PF16320"/>
    </source>
</evidence>
<protein>
    <recommendedName>
        <fullName evidence="4">Large ribosomal subunit protein bL12</fullName>
    </recommendedName>
</protein>
<comment type="subunit">
    <text evidence="4">Homodimer. Part of the ribosomal stalk of the 50S ribosomal subunit. Forms a multimeric L10(L12)X complex, where L10 forms an elongated spine to which 2 to 4 L12 dimers bind in a sequential fashion. Binds GTP-bound translation factors.</text>
</comment>
<keyword evidence="2 4" id="KW-0689">Ribosomal protein</keyword>
<keyword evidence="8" id="KW-1185">Reference proteome</keyword>
<dbReference type="Pfam" id="PF00542">
    <property type="entry name" value="Ribosomal_L12"/>
    <property type="match status" value="1"/>
</dbReference>
<dbReference type="GO" id="GO:0005840">
    <property type="term" value="C:ribosome"/>
    <property type="evidence" value="ECO:0007669"/>
    <property type="project" value="UniProtKB-KW"/>
</dbReference>
<evidence type="ECO:0000313" key="7">
    <source>
        <dbReference type="EMBL" id="URJ25033.1"/>
    </source>
</evidence>
<dbReference type="PANTHER" id="PTHR45987:SF4">
    <property type="entry name" value="LARGE RIBOSOMAL SUBUNIT PROTEIN BL12M"/>
    <property type="match status" value="1"/>
</dbReference>
<dbReference type="Gene3D" id="1.20.5.710">
    <property type="entry name" value="Single helix bin"/>
    <property type="match status" value="1"/>
</dbReference>
<dbReference type="EMBL" id="CP097762">
    <property type="protein sequence ID" value="URJ25033.1"/>
    <property type="molecule type" value="Genomic_DNA"/>
</dbReference>
<evidence type="ECO:0000256" key="4">
    <source>
        <dbReference type="HAMAP-Rule" id="MF_00368"/>
    </source>
</evidence>
<organism evidence="7 8">
    <name type="scientific">Candidatus Blochmannia ocreatus</name>
    <name type="common">nom. nud.</name>
    <dbReference type="NCBI Taxonomy" id="251538"/>
    <lineage>
        <taxon>Bacteria</taxon>
        <taxon>Pseudomonadati</taxon>
        <taxon>Pseudomonadota</taxon>
        <taxon>Gammaproteobacteria</taxon>
        <taxon>Enterobacterales</taxon>
        <taxon>Enterobacteriaceae</taxon>
        <taxon>ant endosymbionts</taxon>
        <taxon>Candidatus Blochmanniella</taxon>
    </lineage>
</organism>
<dbReference type="RefSeq" id="WP_250223164.1">
    <property type="nucleotide sequence ID" value="NZ_CP097762.1"/>
</dbReference>
<proteinExistence type="inferred from homology"/>
<evidence type="ECO:0000256" key="3">
    <source>
        <dbReference type="ARBA" id="ARBA00023274"/>
    </source>
</evidence>
<comment type="similarity">
    <text evidence="1 4">Belongs to the bacterial ribosomal protein bL12 family.</text>
</comment>
<comment type="function">
    <text evidence="4">Forms part of the ribosomal stalk which helps the ribosome interact with GTP-bound translation factors. Is thus essential for accurate translation.</text>
</comment>
<keyword evidence="3 4" id="KW-0687">Ribonucleoprotein</keyword>
<evidence type="ECO:0000259" key="5">
    <source>
        <dbReference type="Pfam" id="PF00542"/>
    </source>
</evidence>
<dbReference type="SUPFAM" id="SSF54736">
    <property type="entry name" value="ClpS-like"/>
    <property type="match status" value="1"/>
</dbReference>
<dbReference type="InterPro" id="IPR013823">
    <property type="entry name" value="Ribosomal_bL12_C"/>
</dbReference>
<dbReference type="PANTHER" id="PTHR45987">
    <property type="entry name" value="39S RIBOSOMAL PROTEIN L12"/>
    <property type="match status" value="1"/>
</dbReference>
<accession>A0ABY4SVE4</accession>
<sequence length="123" mass="13487">MSLTKEQILDAISDMSVMDVVQLTSMIEKKFGITSTKPLESTTTEVVQKIVEEQTEFNVFLTAIGNNKIPVIKTVRSITGLGLKESKELVESAPVMLKESINKNDAESIKKTLETIGASVDIK</sequence>
<evidence type="ECO:0000256" key="2">
    <source>
        <dbReference type="ARBA" id="ARBA00022980"/>
    </source>
</evidence>
<dbReference type="InterPro" id="IPR036235">
    <property type="entry name" value="Ribosomal_bL12_oligo_N_sf"/>
</dbReference>
<evidence type="ECO:0000313" key="8">
    <source>
        <dbReference type="Proteomes" id="UP001056834"/>
    </source>
</evidence>
<name>A0ABY4SVE4_9ENTR</name>
<evidence type="ECO:0000256" key="1">
    <source>
        <dbReference type="ARBA" id="ARBA00007197"/>
    </source>
</evidence>
<dbReference type="Proteomes" id="UP001056834">
    <property type="component" value="Chromosome"/>
</dbReference>
<reference evidence="7" key="1">
    <citation type="submission" date="2022-05" db="EMBL/GenBank/DDBJ databases">
        <title>Impact of host demography and evolutionary history on endosymbiont molecular evolution: a test in carpenter ants (Genus Camponotus) and their Blochmannia endosymbionts.</title>
        <authorList>
            <person name="Manthey J.D."/>
            <person name="Giron J.C."/>
            <person name="Hruska J.P."/>
        </authorList>
    </citation>
    <scope>NUCLEOTIDE SEQUENCE</scope>
    <source>
        <strain evidence="7">C-006</strain>
    </source>
</reference>
<gene>
    <name evidence="4 7" type="primary">rplL</name>
    <name evidence="7" type="ORF">M9405_02725</name>
</gene>
<feature type="domain" description="Large ribosomal subunit protein bL12 oligomerization" evidence="6">
    <location>
        <begin position="4"/>
        <end position="34"/>
    </location>
</feature>